<feature type="transmembrane region" description="Helical" evidence="5">
    <location>
        <begin position="380"/>
        <end position="401"/>
    </location>
</feature>
<evidence type="ECO:0000259" key="6">
    <source>
        <dbReference type="PROSITE" id="PS50850"/>
    </source>
</evidence>
<sequence length="501" mass="53039">MARPAPGSAGDDTVSTDVPARLDRLPWSRWHWMIVIGLGTVWILDGLEVTIVGNIAGRLSEKGSGLAVTAAQITGIAAALYVAGACAGALFFGWLTDRFGRRKLFMITLAVYLTATAMTALSFAPWWFFTFRFLTGFGIGGEYAAINSAIDELIPSRFRGRVDLIINGSYWLGAIGGSLLSVVALNTDLFPANIGWRLTFALGVVLGLVILLVRRHVPESPRWQYIHGRGEEAEGLVTEVEHRIEAEKQTDLPPPGGEITIRPRLSIGFGVIARTVFTKYPKRAVLGLSLFVGQAFLYNAITFGFGNILTTFFNVSAGDTGYYFAVIAAGNFLGPLLLGRLFDTLGRRVMISSTYLLSGLLLFGTAWLFDRGSLDATTMTACWCVVLFFASAGASSAYLTVSEIFPMETRAMAIAFFYAVGTAAGGISGPLVFSDLTKSGVVGDTVLAFCVGAALMTAAGLVAVALAVKAEGRSLEDIAAPISSASRSSAGSASASGPARA</sequence>
<reference evidence="7 8" key="1">
    <citation type="submission" date="2023-12" db="EMBL/GenBank/DDBJ databases">
        <title>Streptomyces sp. V4-01.</title>
        <authorList>
            <person name="Somphong A."/>
            <person name="Phongsopitanun W."/>
        </authorList>
    </citation>
    <scope>NUCLEOTIDE SEQUENCE [LARGE SCALE GENOMIC DNA]</scope>
    <source>
        <strain evidence="7 8">V4-01</strain>
    </source>
</reference>
<feature type="transmembrane region" description="Helical" evidence="5">
    <location>
        <begin position="30"/>
        <end position="53"/>
    </location>
</feature>
<evidence type="ECO:0000256" key="1">
    <source>
        <dbReference type="ARBA" id="ARBA00004651"/>
    </source>
</evidence>
<dbReference type="Proteomes" id="UP001344658">
    <property type="component" value="Unassembled WGS sequence"/>
</dbReference>
<feature type="domain" description="Major facilitator superfamily (MFS) profile" evidence="6">
    <location>
        <begin position="34"/>
        <end position="471"/>
    </location>
</feature>
<protein>
    <submittedName>
        <fullName evidence="7">MFS transporter</fullName>
    </submittedName>
</protein>
<feature type="transmembrane region" description="Helical" evidence="5">
    <location>
        <begin position="104"/>
        <end position="127"/>
    </location>
</feature>
<evidence type="ECO:0000256" key="3">
    <source>
        <dbReference type="ARBA" id="ARBA00022989"/>
    </source>
</evidence>
<feature type="transmembrane region" description="Helical" evidence="5">
    <location>
        <begin position="445"/>
        <end position="468"/>
    </location>
</feature>
<evidence type="ECO:0000313" key="7">
    <source>
        <dbReference type="EMBL" id="MEE4545355.1"/>
    </source>
</evidence>
<feature type="transmembrane region" description="Helical" evidence="5">
    <location>
        <begin position="133"/>
        <end position="150"/>
    </location>
</feature>
<dbReference type="Gene3D" id="1.20.1250.20">
    <property type="entry name" value="MFS general substrate transporter like domains"/>
    <property type="match status" value="1"/>
</dbReference>
<dbReference type="CDD" id="cd17316">
    <property type="entry name" value="MFS_SV2_like"/>
    <property type="match status" value="1"/>
</dbReference>
<comment type="caution">
    <text evidence="7">The sequence shown here is derived from an EMBL/GenBank/DDBJ whole genome shotgun (WGS) entry which is preliminary data.</text>
</comment>
<evidence type="ECO:0000256" key="5">
    <source>
        <dbReference type="SAM" id="Phobius"/>
    </source>
</evidence>
<feature type="transmembrane region" description="Helical" evidence="5">
    <location>
        <begin position="321"/>
        <end position="342"/>
    </location>
</feature>
<dbReference type="PANTHER" id="PTHR23508:SF10">
    <property type="entry name" value="CARBOXYLIC ACID TRANSPORTER PROTEIN HOMOLOG"/>
    <property type="match status" value="1"/>
</dbReference>
<dbReference type="EMBL" id="JAZEWV010000028">
    <property type="protein sequence ID" value="MEE4545355.1"/>
    <property type="molecule type" value="Genomic_DNA"/>
</dbReference>
<dbReference type="InterPro" id="IPR036259">
    <property type="entry name" value="MFS_trans_sf"/>
</dbReference>
<accession>A0ABU7PHS4</accession>
<feature type="transmembrane region" description="Helical" evidence="5">
    <location>
        <begin position="162"/>
        <end position="182"/>
    </location>
</feature>
<keyword evidence="4 5" id="KW-0472">Membrane</keyword>
<organism evidence="7 8">
    <name type="scientific">Actinacidiphila polyblastidii</name>
    <dbReference type="NCBI Taxonomy" id="3110430"/>
    <lineage>
        <taxon>Bacteria</taxon>
        <taxon>Bacillati</taxon>
        <taxon>Actinomycetota</taxon>
        <taxon>Actinomycetes</taxon>
        <taxon>Kitasatosporales</taxon>
        <taxon>Streptomycetaceae</taxon>
        <taxon>Actinacidiphila</taxon>
    </lineage>
</organism>
<dbReference type="PANTHER" id="PTHR23508">
    <property type="entry name" value="CARBOXYLIC ACID TRANSPORTER PROTEIN HOMOLOG"/>
    <property type="match status" value="1"/>
</dbReference>
<feature type="transmembrane region" description="Helical" evidence="5">
    <location>
        <begin position="73"/>
        <end position="92"/>
    </location>
</feature>
<proteinExistence type="predicted"/>
<dbReference type="SUPFAM" id="SSF103473">
    <property type="entry name" value="MFS general substrate transporter"/>
    <property type="match status" value="1"/>
</dbReference>
<feature type="transmembrane region" description="Helical" evidence="5">
    <location>
        <begin position="349"/>
        <end position="368"/>
    </location>
</feature>
<dbReference type="Pfam" id="PF00083">
    <property type="entry name" value="Sugar_tr"/>
    <property type="match status" value="1"/>
</dbReference>
<evidence type="ECO:0000256" key="2">
    <source>
        <dbReference type="ARBA" id="ARBA00022692"/>
    </source>
</evidence>
<feature type="transmembrane region" description="Helical" evidence="5">
    <location>
        <begin position="194"/>
        <end position="213"/>
    </location>
</feature>
<dbReference type="InterPro" id="IPR020846">
    <property type="entry name" value="MFS_dom"/>
</dbReference>
<feature type="transmembrane region" description="Helical" evidence="5">
    <location>
        <begin position="413"/>
        <end position="433"/>
    </location>
</feature>
<feature type="transmembrane region" description="Helical" evidence="5">
    <location>
        <begin position="284"/>
        <end position="309"/>
    </location>
</feature>
<dbReference type="InterPro" id="IPR005828">
    <property type="entry name" value="MFS_sugar_transport-like"/>
</dbReference>
<evidence type="ECO:0000256" key="4">
    <source>
        <dbReference type="ARBA" id="ARBA00023136"/>
    </source>
</evidence>
<keyword evidence="2 5" id="KW-0812">Transmembrane</keyword>
<evidence type="ECO:0000313" key="8">
    <source>
        <dbReference type="Proteomes" id="UP001344658"/>
    </source>
</evidence>
<keyword evidence="8" id="KW-1185">Reference proteome</keyword>
<gene>
    <name evidence="7" type="ORF">V2S66_25735</name>
</gene>
<dbReference type="PROSITE" id="PS50850">
    <property type="entry name" value="MFS"/>
    <property type="match status" value="1"/>
</dbReference>
<dbReference type="RefSeq" id="WP_330798906.1">
    <property type="nucleotide sequence ID" value="NZ_JAZEWV010000028.1"/>
</dbReference>
<keyword evidence="3 5" id="KW-1133">Transmembrane helix</keyword>
<comment type="subcellular location">
    <subcellularLocation>
        <location evidence="1">Cell membrane</location>
        <topology evidence="1">Multi-pass membrane protein</topology>
    </subcellularLocation>
</comment>
<name>A0ABU7PHS4_9ACTN</name>